<dbReference type="GO" id="GO:0097588">
    <property type="term" value="P:archaeal or bacterial-type flagellum-dependent cell motility"/>
    <property type="evidence" value="ECO:0007669"/>
    <property type="project" value="InterPro"/>
</dbReference>
<protein>
    <submittedName>
        <fullName evidence="2">Flagella protein</fullName>
    </submittedName>
</protein>
<dbReference type="RefSeq" id="WP_089869776.1">
    <property type="nucleotide sequence ID" value="NZ_FOTC01000002.1"/>
</dbReference>
<keyword evidence="3" id="KW-1185">Reference proteome</keyword>
<sequence>MISRQLELRTSHQQHRPYLETVHSSPRCTLAALEWARYLGAAFGARGALEALRYYHDLGWISESVWASMVQHLEGLSLSELQPQGTASDSNSSFASLAESPFSPHLGSLWHIARVAGDDIDTILEETHFLVGEFAPQSTSQRRFRWFESGGVPT</sequence>
<name>A0A1I4F3Y9_9EURY</name>
<dbReference type="AlphaFoldDB" id="A0A1I4F3Y9"/>
<gene>
    <name evidence="2" type="ORF">SAMN04487950_2516</name>
</gene>
<keyword evidence="2" id="KW-0969">Cilium</keyword>
<accession>A0A1I4F3Y9</accession>
<evidence type="ECO:0000259" key="1">
    <source>
        <dbReference type="Pfam" id="PF04659"/>
    </source>
</evidence>
<dbReference type="Proteomes" id="UP000199607">
    <property type="component" value="Unassembled WGS sequence"/>
</dbReference>
<dbReference type="STRING" id="553466.SAMN04487950_2516"/>
<reference evidence="3" key="1">
    <citation type="submission" date="2016-10" db="EMBL/GenBank/DDBJ databases">
        <authorList>
            <person name="Varghese N."/>
            <person name="Submissions S."/>
        </authorList>
    </citation>
    <scope>NUCLEOTIDE SEQUENCE [LARGE SCALE GENOMIC DNA]</scope>
    <source>
        <strain evidence="3">CGMCC 1.7738</strain>
    </source>
</reference>
<keyword evidence="2" id="KW-0282">Flagellum</keyword>
<evidence type="ECO:0000313" key="2">
    <source>
        <dbReference type="EMBL" id="SFL11101.1"/>
    </source>
</evidence>
<dbReference type="InterPro" id="IPR006752">
    <property type="entry name" value="Arch_fla_DE"/>
</dbReference>
<evidence type="ECO:0000313" key="3">
    <source>
        <dbReference type="Proteomes" id="UP000199607"/>
    </source>
</evidence>
<feature type="domain" description="Archaeal flagella protein FlaD/E" evidence="1">
    <location>
        <begin position="15"/>
        <end position="117"/>
    </location>
</feature>
<keyword evidence="2" id="KW-0966">Cell projection</keyword>
<proteinExistence type="predicted"/>
<dbReference type="EMBL" id="FOTC01000002">
    <property type="protein sequence ID" value="SFL11101.1"/>
    <property type="molecule type" value="Genomic_DNA"/>
</dbReference>
<dbReference type="Pfam" id="PF04659">
    <property type="entry name" value="Arch_fla_DE"/>
    <property type="match status" value="1"/>
</dbReference>
<organism evidence="2 3">
    <name type="scientific">Halogranum rubrum</name>
    <dbReference type="NCBI Taxonomy" id="553466"/>
    <lineage>
        <taxon>Archaea</taxon>
        <taxon>Methanobacteriati</taxon>
        <taxon>Methanobacteriota</taxon>
        <taxon>Stenosarchaea group</taxon>
        <taxon>Halobacteria</taxon>
        <taxon>Halobacteriales</taxon>
        <taxon>Haloferacaceae</taxon>
    </lineage>
</organism>